<dbReference type="GO" id="GO:0008253">
    <property type="term" value="F:5'-nucleotidase activity"/>
    <property type="evidence" value="ECO:0007669"/>
    <property type="project" value="TreeGrafter"/>
</dbReference>
<dbReference type="Proteomes" id="UP000245202">
    <property type="component" value="Unassembled WGS sequence"/>
</dbReference>
<keyword evidence="2" id="KW-0547">Nucleotide-binding</keyword>
<dbReference type="PRINTS" id="PR01607">
    <property type="entry name" value="APYRASEFAMLY"/>
</dbReference>
<dbReference type="InterPro" id="IPR008334">
    <property type="entry name" value="5'-Nucleotdase_C"/>
</dbReference>
<dbReference type="InterPro" id="IPR036907">
    <property type="entry name" value="5'-Nucleotdase_C_sf"/>
</dbReference>
<dbReference type="GO" id="GO:0000166">
    <property type="term" value="F:nucleotide binding"/>
    <property type="evidence" value="ECO:0007669"/>
    <property type="project" value="UniProtKB-KW"/>
</dbReference>
<dbReference type="RefSeq" id="WP_108991102.1">
    <property type="nucleotide sequence ID" value="NZ_BDQX01000011.1"/>
</dbReference>
<feature type="compositionally biased region" description="Polar residues" evidence="3">
    <location>
        <begin position="601"/>
        <end position="610"/>
    </location>
</feature>
<feature type="domain" description="LysM" evidence="4">
    <location>
        <begin position="625"/>
        <end position="674"/>
    </location>
</feature>
<dbReference type="SUPFAM" id="SSF55816">
    <property type="entry name" value="5'-nucleotidase (syn. UDP-sugar hydrolase), C-terminal domain"/>
    <property type="match status" value="1"/>
</dbReference>
<comment type="similarity">
    <text evidence="2">Belongs to the 5'-nucleotidase family.</text>
</comment>
<feature type="region of interest" description="Disordered" evidence="3">
    <location>
        <begin position="598"/>
        <end position="622"/>
    </location>
</feature>
<dbReference type="GO" id="GO:0030288">
    <property type="term" value="C:outer membrane-bounded periplasmic space"/>
    <property type="evidence" value="ECO:0007669"/>
    <property type="project" value="TreeGrafter"/>
</dbReference>
<feature type="compositionally biased region" description="Acidic residues" evidence="3">
    <location>
        <begin position="611"/>
        <end position="621"/>
    </location>
</feature>
<dbReference type="CDD" id="cd00118">
    <property type="entry name" value="LysM"/>
    <property type="match status" value="1"/>
</dbReference>
<dbReference type="SMART" id="SM00257">
    <property type="entry name" value="LysM"/>
    <property type="match status" value="1"/>
</dbReference>
<dbReference type="Pfam" id="PF00149">
    <property type="entry name" value="Metallophos"/>
    <property type="match status" value="1"/>
</dbReference>
<dbReference type="PROSITE" id="PS51782">
    <property type="entry name" value="LYSM"/>
    <property type="match status" value="1"/>
</dbReference>
<evidence type="ECO:0000313" key="6">
    <source>
        <dbReference type="Proteomes" id="UP000245202"/>
    </source>
</evidence>
<proteinExistence type="inferred from homology"/>
<dbReference type="Pfam" id="PF02872">
    <property type="entry name" value="5_nucleotid_C"/>
    <property type="match status" value="1"/>
</dbReference>
<dbReference type="InterPro" id="IPR036779">
    <property type="entry name" value="LysM_dom_sf"/>
</dbReference>
<keyword evidence="1 2" id="KW-0732">Signal</keyword>
<dbReference type="InterPro" id="IPR006146">
    <property type="entry name" value="5'-Nucleotdase_CS"/>
</dbReference>
<dbReference type="GO" id="GO:0046872">
    <property type="term" value="F:metal ion binding"/>
    <property type="evidence" value="ECO:0007669"/>
    <property type="project" value="InterPro"/>
</dbReference>
<reference evidence="5 6" key="1">
    <citation type="submission" date="2017-08" db="EMBL/GenBank/DDBJ databases">
        <title>Substantial Increase in Enzyme Production by Combined Drug-Resistance Mutations in Paenibacillus agaridevorans.</title>
        <authorList>
            <person name="Tanaka Y."/>
            <person name="Funane K."/>
            <person name="Hosaka T."/>
            <person name="Shiwa Y."/>
            <person name="Fujita N."/>
            <person name="Miyazaki T."/>
            <person name="Yoshikawa H."/>
            <person name="Murakami K."/>
            <person name="Kasahara K."/>
            <person name="Inaoka T."/>
            <person name="Hiraga Y."/>
            <person name="Ochi K."/>
        </authorList>
    </citation>
    <scope>NUCLEOTIDE SEQUENCE [LARGE SCALE GENOMIC DNA]</scope>
    <source>
        <strain evidence="5 6">T-3040</strain>
    </source>
</reference>
<dbReference type="InterPro" id="IPR018392">
    <property type="entry name" value="LysM"/>
</dbReference>
<dbReference type="SUPFAM" id="SSF56300">
    <property type="entry name" value="Metallo-dependent phosphatases"/>
    <property type="match status" value="1"/>
</dbReference>
<keyword evidence="2" id="KW-0378">Hydrolase</keyword>
<evidence type="ECO:0000259" key="4">
    <source>
        <dbReference type="PROSITE" id="PS51782"/>
    </source>
</evidence>
<evidence type="ECO:0000256" key="3">
    <source>
        <dbReference type="SAM" id="MobiDB-lite"/>
    </source>
</evidence>
<dbReference type="AlphaFoldDB" id="A0A2R5EQC5"/>
<dbReference type="PANTHER" id="PTHR11575:SF24">
    <property type="entry name" value="5'-NUCLEOTIDASE"/>
    <property type="match status" value="1"/>
</dbReference>
<dbReference type="PROSITE" id="PS00786">
    <property type="entry name" value="5_NUCLEOTIDASE_2"/>
    <property type="match status" value="1"/>
</dbReference>
<dbReference type="EMBL" id="BDQX01000011">
    <property type="protein sequence ID" value="GBG05631.1"/>
    <property type="molecule type" value="Genomic_DNA"/>
</dbReference>
<dbReference type="Gene3D" id="3.10.350.10">
    <property type="entry name" value="LysM domain"/>
    <property type="match status" value="1"/>
</dbReference>
<evidence type="ECO:0000256" key="2">
    <source>
        <dbReference type="RuleBase" id="RU362119"/>
    </source>
</evidence>
<dbReference type="Pfam" id="PF01476">
    <property type="entry name" value="LysM"/>
    <property type="match status" value="1"/>
</dbReference>
<dbReference type="SUPFAM" id="SSF54106">
    <property type="entry name" value="LysM domain"/>
    <property type="match status" value="1"/>
</dbReference>
<dbReference type="InterPro" id="IPR006179">
    <property type="entry name" value="5_nucleotidase/apyrase"/>
</dbReference>
<dbReference type="InterPro" id="IPR029052">
    <property type="entry name" value="Metallo-depent_PP-like"/>
</dbReference>
<keyword evidence="6" id="KW-1185">Reference proteome</keyword>
<dbReference type="PANTHER" id="PTHR11575">
    <property type="entry name" value="5'-NUCLEOTIDASE-RELATED"/>
    <property type="match status" value="1"/>
</dbReference>
<gene>
    <name evidence="5" type="ORF">PAT3040_00115</name>
</gene>
<dbReference type="InterPro" id="IPR004843">
    <property type="entry name" value="Calcineurin-like_PHP"/>
</dbReference>
<evidence type="ECO:0000313" key="5">
    <source>
        <dbReference type="EMBL" id="GBG05631.1"/>
    </source>
</evidence>
<evidence type="ECO:0000256" key="1">
    <source>
        <dbReference type="ARBA" id="ARBA00022729"/>
    </source>
</evidence>
<feature type="chain" id="PRO_5015216326" description="LysM domain-containing protein" evidence="2">
    <location>
        <begin position="27"/>
        <end position="675"/>
    </location>
</feature>
<dbReference type="GO" id="GO:0008768">
    <property type="term" value="F:UDP-sugar diphosphatase activity"/>
    <property type="evidence" value="ECO:0007669"/>
    <property type="project" value="TreeGrafter"/>
</dbReference>
<comment type="caution">
    <text evidence="5">The sequence shown here is derived from an EMBL/GenBank/DDBJ whole genome shotgun (WGS) entry which is preliminary data.</text>
</comment>
<feature type="signal peptide" evidence="2">
    <location>
        <begin position="1"/>
        <end position="26"/>
    </location>
</feature>
<dbReference type="Gene3D" id="3.90.780.10">
    <property type="entry name" value="5'-Nucleotidase, C-terminal domain"/>
    <property type="match status" value="1"/>
</dbReference>
<organism evidence="5 6">
    <name type="scientific">Paenibacillus agaridevorans</name>
    <dbReference type="NCBI Taxonomy" id="171404"/>
    <lineage>
        <taxon>Bacteria</taxon>
        <taxon>Bacillati</taxon>
        <taxon>Bacillota</taxon>
        <taxon>Bacilli</taxon>
        <taxon>Bacillales</taxon>
        <taxon>Paenibacillaceae</taxon>
        <taxon>Paenibacillus</taxon>
    </lineage>
</organism>
<name>A0A2R5EQC5_9BACL</name>
<sequence>MKRKWIGLGTAAIMVSSLSSPAVALASESFDLTIMHLNDHHSHLESQTYDLRLDYDDAQDDEKVRLELGGMSYISSLINEYKNDGSLYLQSGEVNGTLYFSLYKGETDIKVLNALQPDAYMVGNHEFDEGDQRLADLYDMATFPVLSGNIKPTKKSPLFGKLDKPYMIKEVNGEKVAIIGVVKIEKTKESSLVSDNVDFINEIEFVKSAVEEVKEQGINKILVLSHLGYDFDQVLAAETSDIDLIIGGDTHNLLDSSGAMNDLGLPVTGEYPTVVTNADGKDTYIVQAWEYAKVLGKIDLTFDEQGEVISAAGKPIAPVNGPYQINVDGKWVDADETALAKIRDAIAKSPVLVEGTTNPVVEEIIEPYREAVEAEMATVIGTVKETLTNDRIPKPFTAMKDANGSFAAQVVADSFLYGLPQADLAIQNAGGVRSTFLQGNFTMADAYTMLPFSNTVTTLKITGEEVINVLDDAIRYSQGITQSTGAFPYASHLRYDVYLNASDNVKSVYNVEVKDRESGKWSPIDKDKSYVVVTNSFTALGKDGYVTFEKAIEKDPNVKEETHIEYAVPLVELFTKYLNGGELVKPNADSYSIKSVKEWQSEPSEGSESTEAPDGESTDPAEEVKTYTVAKGDTLYSIAKKTLKDGKRWKQIYELNKTTIKNPNFIYPGQVIVLP</sequence>
<dbReference type="Gene3D" id="3.60.21.10">
    <property type="match status" value="1"/>
</dbReference>
<protein>
    <recommendedName>
        <fullName evidence="4">LysM domain-containing protein</fullName>
    </recommendedName>
</protein>
<dbReference type="GO" id="GO:0009166">
    <property type="term" value="P:nucleotide catabolic process"/>
    <property type="evidence" value="ECO:0007669"/>
    <property type="project" value="InterPro"/>
</dbReference>
<accession>A0A2R5EQC5</accession>